<gene>
    <name evidence="2" type="ORF">S01H4_51202</name>
</gene>
<proteinExistence type="predicted"/>
<reference evidence="2" key="1">
    <citation type="journal article" date="2014" name="Front. Microbiol.">
        <title>High frequency of phylogenetically diverse reductive dehalogenase-homologous genes in deep subseafloor sedimentary metagenomes.</title>
        <authorList>
            <person name="Kawai M."/>
            <person name="Futagami T."/>
            <person name="Toyoda A."/>
            <person name="Takaki Y."/>
            <person name="Nishi S."/>
            <person name="Hori S."/>
            <person name="Arai W."/>
            <person name="Tsubouchi T."/>
            <person name="Morono Y."/>
            <person name="Uchiyama I."/>
            <person name="Ito T."/>
            <person name="Fujiyama A."/>
            <person name="Inagaki F."/>
            <person name="Takami H."/>
        </authorList>
    </citation>
    <scope>NUCLEOTIDE SEQUENCE</scope>
    <source>
        <strain evidence="2">Expedition CK06-06</strain>
    </source>
</reference>
<dbReference type="EMBL" id="BART01029136">
    <property type="protein sequence ID" value="GAG97550.1"/>
    <property type="molecule type" value="Genomic_DNA"/>
</dbReference>
<sequence>GSGPNGAASKSKKVINRKGNRTEIIVGDYGTKIA</sequence>
<evidence type="ECO:0000256" key="1">
    <source>
        <dbReference type="SAM" id="MobiDB-lite"/>
    </source>
</evidence>
<dbReference type="AlphaFoldDB" id="X1BR81"/>
<name>X1BR81_9ZZZZ</name>
<evidence type="ECO:0000313" key="2">
    <source>
        <dbReference type="EMBL" id="GAG97550.1"/>
    </source>
</evidence>
<accession>X1BR81</accession>
<organism evidence="2">
    <name type="scientific">marine sediment metagenome</name>
    <dbReference type="NCBI Taxonomy" id="412755"/>
    <lineage>
        <taxon>unclassified sequences</taxon>
        <taxon>metagenomes</taxon>
        <taxon>ecological metagenomes</taxon>
    </lineage>
</organism>
<protein>
    <submittedName>
        <fullName evidence="2">Uncharacterized protein</fullName>
    </submittedName>
</protein>
<feature type="compositionally biased region" description="Basic residues" evidence="1">
    <location>
        <begin position="10"/>
        <end position="19"/>
    </location>
</feature>
<feature type="non-terminal residue" evidence="2">
    <location>
        <position position="1"/>
    </location>
</feature>
<feature type="region of interest" description="Disordered" evidence="1">
    <location>
        <begin position="1"/>
        <end position="20"/>
    </location>
</feature>
<comment type="caution">
    <text evidence="2">The sequence shown here is derived from an EMBL/GenBank/DDBJ whole genome shotgun (WGS) entry which is preliminary data.</text>
</comment>